<dbReference type="RefSeq" id="WP_115169969.1">
    <property type="nucleotide sequence ID" value="NZ_JBPFQB010000001.1"/>
</dbReference>
<feature type="transmembrane region" description="Helical" evidence="1">
    <location>
        <begin position="84"/>
        <end position="103"/>
    </location>
</feature>
<gene>
    <name evidence="2" type="ORF">NCTC11388_01952</name>
</gene>
<dbReference type="AlphaFoldDB" id="A0A380BY14"/>
<accession>A0A380BY14</accession>
<evidence type="ECO:0000313" key="2">
    <source>
        <dbReference type="EMBL" id="SUJ09103.1"/>
    </source>
</evidence>
<keyword evidence="1" id="KW-1133">Transmembrane helix</keyword>
<keyword evidence="1" id="KW-0812">Transmembrane</keyword>
<name>A0A380BY14_SPHSI</name>
<evidence type="ECO:0000256" key="1">
    <source>
        <dbReference type="SAM" id="Phobius"/>
    </source>
</evidence>
<feature type="transmembrane region" description="Helical" evidence="1">
    <location>
        <begin position="13"/>
        <end position="34"/>
    </location>
</feature>
<dbReference type="EMBL" id="UGYW01000002">
    <property type="protein sequence ID" value="SUJ09103.1"/>
    <property type="molecule type" value="Genomic_DNA"/>
</dbReference>
<proteinExistence type="predicted"/>
<protein>
    <submittedName>
        <fullName evidence="2">Uncharacterized protein</fullName>
    </submittedName>
</protein>
<organism evidence="2 3">
    <name type="scientific">Sphingobacterium spiritivorum</name>
    <name type="common">Flavobacterium spiritivorum</name>
    <dbReference type="NCBI Taxonomy" id="258"/>
    <lineage>
        <taxon>Bacteria</taxon>
        <taxon>Pseudomonadati</taxon>
        <taxon>Bacteroidota</taxon>
        <taxon>Sphingobacteriia</taxon>
        <taxon>Sphingobacteriales</taxon>
        <taxon>Sphingobacteriaceae</taxon>
        <taxon>Sphingobacterium</taxon>
    </lineage>
</organism>
<feature type="transmembrane region" description="Helical" evidence="1">
    <location>
        <begin position="54"/>
        <end position="72"/>
    </location>
</feature>
<sequence>MNEHSKNHTTSKLVAKVLLRLFIIILGLAAFPFVSGKSQQLDKSYVYFEHKWFLVFPFLLFTIFVILLITMLKEKYKKTDINWLFSLSALMLIGYLIMLYTRIYPMFNM</sequence>
<reference evidence="2 3" key="1">
    <citation type="submission" date="2018-06" db="EMBL/GenBank/DDBJ databases">
        <authorList>
            <consortium name="Pathogen Informatics"/>
            <person name="Doyle S."/>
        </authorList>
    </citation>
    <scope>NUCLEOTIDE SEQUENCE [LARGE SCALE GENOMIC DNA]</scope>
    <source>
        <strain evidence="2 3">NCTC11388</strain>
    </source>
</reference>
<evidence type="ECO:0000313" key="3">
    <source>
        <dbReference type="Proteomes" id="UP000254893"/>
    </source>
</evidence>
<keyword evidence="1" id="KW-0472">Membrane</keyword>
<dbReference type="Proteomes" id="UP000254893">
    <property type="component" value="Unassembled WGS sequence"/>
</dbReference>